<dbReference type="InterPro" id="IPR036291">
    <property type="entry name" value="NAD(P)-bd_dom_sf"/>
</dbReference>
<dbReference type="InterPro" id="IPR011342">
    <property type="entry name" value="Shikimate_DH"/>
</dbReference>
<comment type="function">
    <text evidence="8">Involved in the biosynthesis of the chorismate, which leads to the biosynthesis of aromatic amino acids. Catalyzes the reversible NADPH linked reduction of 3-dehydroshikimate (DHSA) to yield shikimate (SA).</text>
</comment>
<dbReference type="GO" id="GO:0008652">
    <property type="term" value="P:amino acid biosynthetic process"/>
    <property type="evidence" value="ECO:0007669"/>
    <property type="project" value="UniProtKB-KW"/>
</dbReference>
<dbReference type="CDD" id="cd01065">
    <property type="entry name" value="NAD_bind_Shikimate_DH"/>
    <property type="match status" value="1"/>
</dbReference>
<feature type="binding site" evidence="8">
    <location>
        <begin position="26"/>
        <end position="28"/>
    </location>
    <ligand>
        <name>shikimate</name>
        <dbReference type="ChEBI" id="CHEBI:36208"/>
    </ligand>
</feature>
<evidence type="ECO:0000259" key="11">
    <source>
        <dbReference type="Pfam" id="PF18317"/>
    </source>
</evidence>
<dbReference type="PANTHER" id="PTHR21089:SF1">
    <property type="entry name" value="BIFUNCTIONAL 3-DEHYDROQUINATE DEHYDRATASE_SHIKIMATE DEHYDROGENASE, CHLOROPLASTIC"/>
    <property type="match status" value="1"/>
</dbReference>
<keyword evidence="5 8" id="KW-0560">Oxidoreductase</keyword>
<feature type="active site" description="Proton acceptor" evidence="8">
    <location>
        <position position="77"/>
    </location>
</feature>
<dbReference type="Gene3D" id="3.40.50.720">
    <property type="entry name" value="NAD(P)-binding Rossmann-like Domain"/>
    <property type="match status" value="1"/>
</dbReference>
<feature type="binding site" evidence="8">
    <location>
        <position position="220"/>
    </location>
    <ligand>
        <name>NADP(+)</name>
        <dbReference type="ChEBI" id="CHEBI:58349"/>
    </ligand>
</feature>
<comment type="similarity">
    <text evidence="8">Belongs to the shikimate dehydrogenase family.</text>
</comment>
<dbReference type="GO" id="GO:0019632">
    <property type="term" value="P:shikimate metabolic process"/>
    <property type="evidence" value="ECO:0007669"/>
    <property type="project" value="InterPro"/>
</dbReference>
<protein>
    <recommendedName>
        <fullName evidence="2 8">Shikimate dehydrogenase (NADP(+))</fullName>
        <shortName evidence="8">SDH</shortName>
        <ecNumber evidence="2 8">1.1.1.25</ecNumber>
    </recommendedName>
</protein>
<evidence type="ECO:0000313" key="14">
    <source>
        <dbReference type="Proteomes" id="UP000054854"/>
    </source>
</evidence>
<dbReference type="Pfam" id="PF08501">
    <property type="entry name" value="Shikimate_dh_N"/>
    <property type="match status" value="1"/>
</dbReference>
<dbReference type="EMBL" id="LNXX01000007">
    <property type="protein sequence ID" value="KTC92014.1"/>
    <property type="molecule type" value="Genomic_DNA"/>
</dbReference>
<feature type="domain" description="Shikimate dehydrogenase substrate binding N-terminal" evidence="10">
    <location>
        <begin position="18"/>
        <end position="100"/>
    </location>
</feature>
<dbReference type="GO" id="GO:0005829">
    <property type="term" value="C:cytosol"/>
    <property type="evidence" value="ECO:0007669"/>
    <property type="project" value="TreeGrafter"/>
</dbReference>
<dbReference type="GO" id="GO:0050661">
    <property type="term" value="F:NADP binding"/>
    <property type="evidence" value="ECO:0007669"/>
    <property type="project" value="InterPro"/>
</dbReference>
<feature type="binding site" evidence="8">
    <location>
        <position position="244"/>
    </location>
    <ligand>
        <name>NADP(+)</name>
        <dbReference type="ChEBI" id="CHEBI:58349"/>
    </ligand>
</feature>
<keyword evidence="14" id="KW-1185">Reference proteome</keyword>
<evidence type="ECO:0000256" key="3">
    <source>
        <dbReference type="ARBA" id="ARBA00022605"/>
    </source>
</evidence>
<evidence type="ECO:0000313" key="15">
    <source>
        <dbReference type="Proteomes" id="UP000255316"/>
    </source>
</evidence>
<dbReference type="InterPro" id="IPR041121">
    <property type="entry name" value="SDH_C"/>
</dbReference>
<feature type="binding site" evidence="8">
    <location>
        <position position="113"/>
    </location>
    <ligand>
        <name>shikimate</name>
        <dbReference type="ChEBI" id="CHEBI:36208"/>
    </ligand>
</feature>
<keyword evidence="4 8" id="KW-0521">NADP</keyword>
<dbReference type="Proteomes" id="UP000054854">
    <property type="component" value="Unassembled WGS sequence"/>
</dbReference>
<name>A0A378INQ1_9GAMM</name>
<dbReference type="InterPro" id="IPR046346">
    <property type="entry name" value="Aminoacid_DH-like_N_sf"/>
</dbReference>
<dbReference type="EMBL" id="UGNX01000001">
    <property type="protein sequence ID" value="STX33684.1"/>
    <property type="molecule type" value="Genomic_DNA"/>
</dbReference>
<dbReference type="InterPro" id="IPR022893">
    <property type="entry name" value="Shikimate_DH_fam"/>
</dbReference>
<proteinExistence type="inferred from homology"/>
<dbReference type="UniPathway" id="UPA00053">
    <property type="reaction ID" value="UER00087"/>
</dbReference>
<sequence>MIPNTNKKESELPQRYAVMGNPIAHSLSPIIHQHFAKQVNVSITYEKIKVDDHTFEQQVTDFFNQEGKGLNITLPFKQRAFTMAQQRSHRCQQAGAANTLWINADQLQADNTDGIGFIRDLSRYLSVQNKHILILGAGGAARGIIYPLLEEHPAALIIANRTPEKAAALQLDFPQIKCINLHEVEGVFDIVINATSASLAGEFIALPLECMAAKPFCYDLSYKHQDITAFVQYARDLGCDAVDGLGMLVEQAAEAFFIWHGILPETKDVLRLLRS</sequence>
<dbReference type="GO" id="GO:0004764">
    <property type="term" value="F:shikimate 3-dehydrogenase (NADP+) activity"/>
    <property type="evidence" value="ECO:0007669"/>
    <property type="project" value="UniProtKB-UniRule"/>
</dbReference>
<feature type="binding site" evidence="8">
    <location>
        <position position="98"/>
    </location>
    <ligand>
        <name>shikimate</name>
        <dbReference type="ChEBI" id="CHEBI:36208"/>
    </ligand>
</feature>
<dbReference type="NCBIfam" id="NF001310">
    <property type="entry name" value="PRK00258.1-2"/>
    <property type="match status" value="1"/>
</dbReference>
<dbReference type="Proteomes" id="UP000255316">
    <property type="component" value="Unassembled WGS sequence"/>
</dbReference>
<evidence type="ECO:0000256" key="4">
    <source>
        <dbReference type="ARBA" id="ARBA00022857"/>
    </source>
</evidence>
<evidence type="ECO:0000256" key="8">
    <source>
        <dbReference type="HAMAP-Rule" id="MF_00222"/>
    </source>
</evidence>
<organism evidence="13 15">
    <name type="scientific">Legionella cincinnatiensis</name>
    <dbReference type="NCBI Taxonomy" id="28085"/>
    <lineage>
        <taxon>Bacteria</taxon>
        <taxon>Pseudomonadati</taxon>
        <taxon>Pseudomonadota</taxon>
        <taxon>Gammaproteobacteria</taxon>
        <taxon>Legionellales</taxon>
        <taxon>Legionellaceae</taxon>
        <taxon>Legionella</taxon>
    </lineage>
</organism>
<dbReference type="GO" id="GO:0009073">
    <property type="term" value="P:aromatic amino acid family biosynthetic process"/>
    <property type="evidence" value="ECO:0007669"/>
    <property type="project" value="UniProtKB-KW"/>
</dbReference>
<reference evidence="12 14" key="1">
    <citation type="submission" date="2015-11" db="EMBL/GenBank/DDBJ databases">
        <title>Genomic analysis of 38 Legionella species identifies large and diverse effector repertoires.</title>
        <authorList>
            <person name="Burstein D."/>
            <person name="Amaro F."/>
            <person name="Zusman T."/>
            <person name="Lifshitz Z."/>
            <person name="Cohen O."/>
            <person name="Gilbert J.A."/>
            <person name="Pupko T."/>
            <person name="Shuman H.A."/>
            <person name="Segal G."/>
        </authorList>
    </citation>
    <scope>NUCLEOTIDE SEQUENCE [LARGE SCALE GENOMIC DNA]</scope>
    <source>
        <strain evidence="12 14">CDC#72-OH-14</strain>
    </source>
</reference>
<feature type="binding site" evidence="8">
    <location>
        <position position="222"/>
    </location>
    <ligand>
        <name>shikimate</name>
        <dbReference type="ChEBI" id="CHEBI:36208"/>
    </ligand>
</feature>
<dbReference type="Gene3D" id="3.40.50.10860">
    <property type="entry name" value="Leucine Dehydrogenase, chain A, domain 1"/>
    <property type="match status" value="1"/>
</dbReference>
<dbReference type="SUPFAM" id="SSF53223">
    <property type="entry name" value="Aminoacid dehydrogenase-like, N-terminal domain"/>
    <property type="match status" value="1"/>
</dbReference>
<dbReference type="AlphaFoldDB" id="A0A378INQ1"/>
<evidence type="ECO:0000256" key="6">
    <source>
        <dbReference type="ARBA" id="ARBA00023141"/>
    </source>
</evidence>
<feature type="domain" description="SDH C-terminal" evidence="11">
    <location>
        <begin position="244"/>
        <end position="274"/>
    </location>
</feature>
<dbReference type="InterPro" id="IPR006151">
    <property type="entry name" value="Shikm_DH/Glu-tRNA_Rdtase"/>
</dbReference>
<evidence type="ECO:0000259" key="9">
    <source>
        <dbReference type="Pfam" id="PF01488"/>
    </source>
</evidence>
<feature type="binding site" evidence="8">
    <location>
        <begin position="136"/>
        <end position="140"/>
    </location>
    <ligand>
        <name>NADP(+)</name>
        <dbReference type="ChEBI" id="CHEBI:58349"/>
    </ligand>
</feature>
<dbReference type="NCBIfam" id="TIGR00507">
    <property type="entry name" value="aroE"/>
    <property type="match status" value="1"/>
</dbReference>
<comment type="pathway">
    <text evidence="1 8">Metabolic intermediate biosynthesis; chorismate biosynthesis; chorismate from D-erythrose 4-phosphate and phosphoenolpyruvate: step 4/7.</text>
</comment>
<evidence type="ECO:0000256" key="7">
    <source>
        <dbReference type="ARBA" id="ARBA00049442"/>
    </source>
</evidence>
<keyword evidence="6 8" id="KW-0057">Aromatic amino acid biosynthesis</keyword>
<feature type="binding site" evidence="8">
    <location>
        <begin position="160"/>
        <end position="165"/>
    </location>
    <ligand>
        <name>NADP(+)</name>
        <dbReference type="ChEBI" id="CHEBI:58349"/>
    </ligand>
</feature>
<dbReference type="InterPro" id="IPR013708">
    <property type="entry name" value="Shikimate_DH-bd_N"/>
</dbReference>
<feature type="binding site" evidence="8">
    <location>
        <position position="73"/>
    </location>
    <ligand>
        <name>shikimate</name>
        <dbReference type="ChEBI" id="CHEBI:36208"/>
    </ligand>
</feature>
<comment type="catalytic activity">
    <reaction evidence="7 8">
        <text>shikimate + NADP(+) = 3-dehydroshikimate + NADPH + H(+)</text>
        <dbReference type="Rhea" id="RHEA:17737"/>
        <dbReference type="ChEBI" id="CHEBI:15378"/>
        <dbReference type="ChEBI" id="CHEBI:16630"/>
        <dbReference type="ChEBI" id="CHEBI:36208"/>
        <dbReference type="ChEBI" id="CHEBI:57783"/>
        <dbReference type="ChEBI" id="CHEBI:58349"/>
        <dbReference type="EC" id="1.1.1.25"/>
    </reaction>
</comment>
<dbReference type="HAMAP" id="MF_00222">
    <property type="entry name" value="Shikimate_DH_AroE"/>
    <property type="match status" value="1"/>
</dbReference>
<comment type="caution">
    <text evidence="8">Lacks conserved residue(s) required for the propagation of feature annotation.</text>
</comment>
<dbReference type="SUPFAM" id="SSF51735">
    <property type="entry name" value="NAD(P)-binding Rossmann-fold domains"/>
    <property type="match status" value="1"/>
</dbReference>
<accession>A0A378INQ1</accession>
<evidence type="ECO:0000256" key="2">
    <source>
        <dbReference type="ARBA" id="ARBA00012962"/>
    </source>
</evidence>
<dbReference type="PANTHER" id="PTHR21089">
    <property type="entry name" value="SHIKIMATE DEHYDROGENASE"/>
    <property type="match status" value="1"/>
</dbReference>
<gene>
    <name evidence="8 13" type="primary">aroE</name>
    <name evidence="12" type="ORF">Lcin_0793</name>
    <name evidence="13" type="ORF">NCTC12438_00255</name>
</gene>
<feature type="binding site" evidence="8">
    <location>
        <position position="251"/>
    </location>
    <ligand>
        <name>shikimate</name>
        <dbReference type="ChEBI" id="CHEBI:36208"/>
    </ligand>
</feature>
<evidence type="ECO:0000313" key="12">
    <source>
        <dbReference type="EMBL" id="KTC92014.1"/>
    </source>
</evidence>
<feature type="domain" description="Quinate/shikimate 5-dehydrogenase/glutamyl-tRNA reductase" evidence="9">
    <location>
        <begin position="126"/>
        <end position="198"/>
    </location>
</feature>
<dbReference type="STRING" id="28085.Lcin_0793"/>
<dbReference type="Pfam" id="PF01488">
    <property type="entry name" value="Shikimate_DH"/>
    <property type="match status" value="1"/>
</dbReference>
<evidence type="ECO:0000313" key="13">
    <source>
        <dbReference type="EMBL" id="STX33684.1"/>
    </source>
</evidence>
<dbReference type="GO" id="GO:0009423">
    <property type="term" value="P:chorismate biosynthetic process"/>
    <property type="evidence" value="ECO:0007669"/>
    <property type="project" value="UniProtKB-UniRule"/>
</dbReference>
<evidence type="ECO:0000259" key="10">
    <source>
        <dbReference type="Pfam" id="PF08501"/>
    </source>
</evidence>
<dbReference type="Pfam" id="PF18317">
    <property type="entry name" value="SDH_C"/>
    <property type="match status" value="1"/>
</dbReference>
<dbReference type="EC" id="1.1.1.25" evidence="2 8"/>
<evidence type="ECO:0000256" key="5">
    <source>
        <dbReference type="ARBA" id="ARBA00023002"/>
    </source>
</evidence>
<evidence type="ECO:0000256" key="1">
    <source>
        <dbReference type="ARBA" id="ARBA00004871"/>
    </source>
</evidence>
<keyword evidence="3 8" id="KW-0028">Amino-acid biosynthesis</keyword>
<dbReference type="FunFam" id="3.40.50.10860:FF:000006">
    <property type="entry name" value="Shikimate dehydrogenase (NADP(+))"/>
    <property type="match status" value="1"/>
</dbReference>
<reference evidence="13 15" key="2">
    <citation type="submission" date="2018-06" db="EMBL/GenBank/DDBJ databases">
        <authorList>
            <consortium name="Pathogen Informatics"/>
            <person name="Doyle S."/>
        </authorList>
    </citation>
    <scope>NUCLEOTIDE SEQUENCE [LARGE SCALE GENOMIC DNA]</scope>
    <source>
        <strain evidence="13 15">NCTC12438</strain>
    </source>
</reference>
<comment type="subunit">
    <text evidence="8">Homodimer.</text>
</comment>